<feature type="domain" description="BTB" evidence="1">
    <location>
        <begin position="140"/>
        <end position="206"/>
    </location>
</feature>
<gene>
    <name evidence="2" type="ORF">PVAND_010978</name>
</gene>
<organism evidence="2 3">
    <name type="scientific">Polypedilum vanderplanki</name>
    <name type="common">Sleeping chironomid midge</name>
    <dbReference type="NCBI Taxonomy" id="319348"/>
    <lineage>
        <taxon>Eukaryota</taxon>
        <taxon>Metazoa</taxon>
        <taxon>Ecdysozoa</taxon>
        <taxon>Arthropoda</taxon>
        <taxon>Hexapoda</taxon>
        <taxon>Insecta</taxon>
        <taxon>Pterygota</taxon>
        <taxon>Neoptera</taxon>
        <taxon>Endopterygota</taxon>
        <taxon>Diptera</taxon>
        <taxon>Nematocera</taxon>
        <taxon>Chironomoidea</taxon>
        <taxon>Chironomidae</taxon>
        <taxon>Chironominae</taxon>
        <taxon>Polypedilum</taxon>
        <taxon>Polypedilum</taxon>
    </lineage>
</organism>
<dbReference type="Gene3D" id="1.25.40.420">
    <property type="match status" value="1"/>
</dbReference>
<evidence type="ECO:0000313" key="2">
    <source>
        <dbReference type="EMBL" id="KAG5681558.1"/>
    </source>
</evidence>
<evidence type="ECO:0000313" key="3">
    <source>
        <dbReference type="Proteomes" id="UP001107558"/>
    </source>
</evidence>
<reference evidence="2" key="1">
    <citation type="submission" date="2021-03" db="EMBL/GenBank/DDBJ databases">
        <title>Chromosome level genome of the anhydrobiotic midge Polypedilum vanderplanki.</title>
        <authorList>
            <person name="Yoshida Y."/>
            <person name="Kikawada T."/>
            <person name="Gusev O."/>
        </authorList>
    </citation>
    <scope>NUCLEOTIDE SEQUENCE</scope>
    <source>
        <strain evidence="2">NIAS01</strain>
        <tissue evidence="2">Whole body or cell culture</tissue>
    </source>
</reference>
<dbReference type="SUPFAM" id="SSF54695">
    <property type="entry name" value="POZ domain"/>
    <property type="match status" value="1"/>
</dbReference>
<dbReference type="AlphaFoldDB" id="A0A9J6CJ15"/>
<dbReference type="Proteomes" id="UP001107558">
    <property type="component" value="Chromosome 1"/>
</dbReference>
<dbReference type="OrthoDB" id="684045at2759"/>
<dbReference type="SMART" id="SM00225">
    <property type="entry name" value="BTB"/>
    <property type="match status" value="1"/>
</dbReference>
<keyword evidence="3" id="KW-1185">Reference proteome</keyword>
<dbReference type="Gene3D" id="3.30.710.10">
    <property type="entry name" value="Potassium Channel Kv1.1, Chain A"/>
    <property type="match status" value="1"/>
</dbReference>
<accession>A0A9J6CJ15</accession>
<dbReference type="InterPro" id="IPR000210">
    <property type="entry name" value="BTB/POZ_dom"/>
</dbReference>
<dbReference type="EMBL" id="JADBJN010000001">
    <property type="protein sequence ID" value="KAG5681558.1"/>
    <property type="molecule type" value="Genomic_DNA"/>
</dbReference>
<evidence type="ECO:0000259" key="1">
    <source>
        <dbReference type="PROSITE" id="PS50097"/>
    </source>
</evidence>
<dbReference type="PANTHER" id="PTHR24413">
    <property type="entry name" value="SPECKLE-TYPE POZ PROTEIN"/>
    <property type="match status" value="1"/>
</dbReference>
<dbReference type="InterPro" id="IPR011333">
    <property type="entry name" value="SKP1/BTB/POZ_sf"/>
</dbReference>
<name>A0A9J6CJ15_POLVA</name>
<comment type="caution">
    <text evidence="2">The sequence shown here is derived from an EMBL/GenBank/DDBJ whole genome shotgun (WGS) entry which is preliminary data.</text>
</comment>
<dbReference type="Pfam" id="PF00651">
    <property type="entry name" value="BTB"/>
    <property type="match status" value="1"/>
</dbReference>
<proteinExistence type="predicted"/>
<sequence>MENNFELIIPSYKYNFGSQNKNVFKNEYGTWTIYIFSSHNCSLNGIVILDPVFDQKRLDYKQIKIDVECINPDGHNSFVIAKHLEKAIFTFGPTDSQFNSTQLFYEITVKITMPEISNAEEKETGVKSHLKSLFDSKKDADITIKVEDEEIKVHKVILKRSEVFAKLLSDTENETESDIIELKDIKHEVIVEMCRYLYYDEIPKIKILALPLLVAAGKYSIDDLAEKCEKYLMTNITFENYYDVLTTAYELQKEDLRKVAADFVIKNNESIFSSDMWNKLKIEHAQLAMLVMEEYILKNK</sequence>
<protein>
    <submittedName>
        <fullName evidence="2">RCC1 and BTB domain-containing protein 2</fullName>
    </submittedName>
</protein>
<dbReference type="PROSITE" id="PS50097">
    <property type="entry name" value="BTB"/>
    <property type="match status" value="1"/>
</dbReference>